<dbReference type="AlphaFoldDB" id="A0A316G7X2"/>
<dbReference type="KEGG" id="salo:EF888_09650"/>
<dbReference type="Proteomes" id="UP000245390">
    <property type="component" value="Unassembled WGS sequence"/>
</dbReference>
<organism evidence="1 2">
    <name type="scientific">Silicimonas algicola</name>
    <dbReference type="NCBI Taxonomy" id="1826607"/>
    <lineage>
        <taxon>Bacteria</taxon>
        <taxon>Pseudomonadati</taxon>
        <taxon>Pseudomonadota</taxon>
        <taxon>Alphaproteobacteria</taxon>
        <taxon>Rhodobacterales</taxon>
        <taxon>Paracoccaceae</taxon>
    </lineage>
</organism>
<evidence type="ECO:0000313" key="2">
    <source>
        <dbReference type="Proteomes" id="UP000245390"/>
    </source>
</evidence>
<proteinExistence type="predicted"/>
<dbReference type="RefSeq" id="WP_109758800.1">
    <property type="nucleotide sequence ID" value="NZ_CP034588.1"/>
</dbReference>
<sequence length="171" mass="17849">MHIAYTVAPGRGATDLLLAGLVRRMAARGFRAAGTVQMNVIPDPDGPCDMDVNVLPDGPVIRISQSLGPDATGCRLDPGALEEAVRLTLGRLEGAEFLIVNKFGKHEAGGRGFRPVIAEALDLGLPVLVGLNRGNAEPFLSFTGGVAEELAPDEGVLADWLEARIGRTAAA</sequence>
<dbReference type="InterPro" id="IPR018912">
    <property type="entry name" value="DUF2478"/>
</dbReference>
<dbReference type="OrthoDB" id="5918880at2"/>
<dbReference type="EMBL" id="QGGV01000003">
    <property type="protein sequence ID" value="PWK57051.1"/>
    <property type="molecule type" value="Genomic_DNA"/>
</dbReference>
<accession>A0A316G7X2</accession>
<name>A0A316G7X2_9RHOB</name>
<keyword evidence="2" id="KW-1185">Reference proteome</keyword>
<gene>
    <name evidence="1" type="ORF">C8D95_103289</name>
</gene>
<comment type="caution">
    <text evidence="1">The sequence shown here is derived from an EMBL/GenBank/DDBJ whole genome shotgun (WGS) entry which is preliminary data.</text>
</comment>
<protein>
    <submittedName>
        <fullName evidence="1">Uncharacterized protein DUF2478</fullName>
    </submittedName>
</protein>
<reference evidence="1 2" key="1">
    <citation type="submission" date="2018-05" db="EMBL/GenBank/DDBJ databases">
        <title>Genomic Encyclopedia of Type Strains, Phase IV (KMG-IV): sequencing the most valuable type-strain genomes for metagenomic binning, comparative biology and taxonomic classification.</title>
        <authorList>
            <person name="Goeker M."/>
        </authorList>
    </citation>
    <scope>NUCLEOTIDE SEQUENCE [LARGE SCALE GENOMIC DNA]</scope>
    <source>
        <strain evidence="1 2">DSM 103371</strain>
    </source>
</reference>
<dbReference type="Pfam" id="PF10649">
    <property type="entry name" value="DUF2478"/>
    <property type="match status" value="1"/>
</dbReference>
<evidence type="ECO:0000313" key="1">
    <source>
        <dbReference type="EMBL" id="PWK57051.1"/>
    </source>
</evidence>